<evidence type="ECO:0000256" key="4">
    <source>
        <dbReference type="SAM" id="SignalP"/>
    </source>
</evidence>
<dbReference type="Gene3D" id="2.70.70.10">
    <property type="entry name" value="Glucose Permease (Domain IIA)"/>
    <property type="match status" value="1"/>
</dbReference>
<protein>
    <submittedName>
        <fullName evidence="7">Peptidoglycan DD-metalloendopeptidase family protein</fullName>
    </submittedName>
</protein>
<dbReference type="PANTHER" id="PTHR21666:SF270">
    <property type="entry name" value="MUREIN HYDROLASE ACTIVATOR ENVC"/>
    <property type="match status" value="1"/>
</dbReference>
<gene>
    <name evidence="7" type="ORF">IAD42_06965</name>
</gene>
<evidence type="ECO:0000256" key="1">
    <source>
        <dbReference type="ARBA" id="ARBA00022729"/>
    </source>
</evidence>
<evidence type="ECO:0000313" key="8">
    <source>
        <dbReference type="Proteomes" id="UP000886876"/>
    </source>
</evidence>
<reference evidence="7" key="1">
    <citation type="submission" date="2020-10" db="EMBL/GenBank/DDBJ databases">
        <authorList>
            <person name="Gilroy R."/>
        </authorList>
    </citation>
    <scope>NUCLEOTIDE SEQUENCE</scope>
    <source>
        <strain evidence="7">ChiHecec3B27-6122</strain>
    </source>
</reference>
<dbReference type="GO" id="GO:0004222">
    <property type="term" value="F:metalloendopeptidase activity"/>
    <property type="evidence" value="ECO:0007669"/>
    <property type="project" value="TreeGrafter"/>
</dbReference>
<feature type="domain" description="M23ase beta-sheet core" evidence="5">
    <location>
        <begin position="310"/>
        <end position="404"/>
    </location>
</feature>
<keyword evidence="1 4" id="KW-0732">Signal</keyword>
<evidence type="ECO:0000256" key="2">
    <source>
        <dbReference type="SAM" id="Coils"/>
    </source>
</evidence>
<dbReference type="Pfam" id="PF01551">
    <property type="entry name" value="Peptidase_M23"/>
    <property type="match status" value="1"/>
</dbReference>
<evidence type="ECO:0000259" key="5">
    <source>
        <dbReference type="Pfam" id="PF01551"/>
    </source>
</evidence>
<dbReference type="EMBL" id="DVJS01000171">
    <property type="protein sequence ID" value="HIS97698.1"/>
    <property type="molecule type" value="Genomic_DNA"/>
</dbReference>
<evidence type="ECO:0000259" key="6">
    <source>
        <dbReference type="Pfam" id="PF24568"/>
    </source>
</evidence>
<feature type="compositionally biased region" description="Acidic residues" evidence="3">
    <location>
        <begin position="258"/>
        <end position="270"/>
    </location>
</feature>
<dbReference type="CDD" id="cd12797">
    <property type="entry name" value="M23_peptidase"/>
    <property type="match status" value="1"/>
</dbReference>
<name>A0A9D1G5H5_9FIRM</name>
<feature type="signal peptide" evidence="4">
    <location>
        <begin position="1"/>
        <end position="33"/>
    </location>
</feature>
<comment type="caution">
    <text evidence="7">The sequence shown here is derived from an EMBL/GenBank/DDBJ whole genome shotgun (WGS) entry which is preliminary data.</text>
</comment>
<feature type="coiled-coil region" evidence="2">
    <location>
        <begin position="33"/>
        <end position="127"/>
    </location>
</feature>
<dbReference type="InterPro" id="IPR050570">
    <property type="entry name" value="Cell_wall_metabolism_enzyme"/>
</dbReference>
<dbReference type="InterPro" id="IPR016047">
    <property type="entry name" value="M23ase_b-sheet_dom"/>
</dbReference>
<feature type="region of interest" description="Disordered" evidence="3">
    <location>
        <begin position="258"/>
        <end position="277"/>
    </location>
</feature>
<dbReference type="Proteomes" id="UP000886876">
    <property type="component" value="Unassembled WGS sequence"/>
</dbReference>
<dbReference type="InterPro" id="IPR011055">
    <property type="entry name" value="Dup_hybrid_motif"/>
</dbReference>
<sequence length="415" mass="45692">MKKKTVSAICIALAFIMLVTLVVSLMGSFGAFASGGQDEIDALEQQKEELQSQQQSIQANINDLMAQQADVIEQKAAMDEKNELARQEIELINEQIEVYTRLIDDKARELEEAEKTEQEQYELYVKRVRNMEENGSYTYLDILFQCKSISEVLSAFDMIGEIMAADKRLYEQYKEARETTERVKAEYEETLEALSEKQETLEAEKAELEEQIAAAVEVINQLEEDIEKAKEEYAKAAAAEAAAQASINAIIAQMQAEEEAAREEAAESGEEYTGTGSTATGTYIWPCPSCNIVTSTFGMREHPLFGDERPHTGIDIGAAAGSAVVAADSGTVAVATYSSSYGNYVTIYHSNGDYTLYAHMSSLAVTAGQNVTQGDVIGYVGSTGWATCPHLHFEIRVNGSTVNPLGYFSNYVIYE</sequence>
<reference evidence="7" key="2">
    <citation type="journal article" date="2021" name="PeerJ">
        <title>Extensive microbial diversity within the chicken gut microbiome revealed by metagenomics and culture.</title>
        <authorList>
            <person name="Gilroy R."/>
            <person name="Ravi A."/>
            <person name="Getino M."/>
            <person name="Pursley I."/>
            <person name="Horton D.L."/>
            <person name="Alikhan N.F."/>
            <person name="Baker D."/>
            <person name="Gharbi K."/>
            <person name="Hall N."/>
            <person name="Watson M."/>
            <person name="Adriaenssens E.M."/>
            <person name="Foster-Nyarko E."/>
            <person name="Jarju S."/>
            <person name="Secka A."/>
            <person name="Antonio M."/>
            <person name="Oren A."/>
            <person name="Chaudhuri R.R."/>
            <person name="La Ragione R."/>
            <person name="Hildebrand F."/>
            <person name="Pallen M.J."/>
        </authorList>
    </citation>
    <scope>NUCLEOTIDE SEQUENCE</scope>
    <source>
        <strain evidence="7">ChiHecec3B27-6122</strain>
    </source>
</reference>
<dbReference type="SUPFAM" id="SSF51261">
    <property type="entry name" value="Duplicated hybrid motif"/>
    <property type="match status" value="1"/>
</dbReference>
<dbReference type="Gene3D" id="6.10.250.3150">
    <property type="match status" value="1"/>
</dbReference>
<dbReference type="Pfam" id="PF24568">
    <property type="entry name" value="CC_PcsB"/>
    <property type="match status" value="1"/>
</dbReference>
<dbReference type="AlphaFoldDB" id="A0A9D1G5H5"/>
<feature type="domain" description="Peptidoglycan hydrolase PcsB coiled-coil" evidence="6">
    <location>
        <begin position="111"/>
        <end position="181"/>
    </location>
</feature>
<keyword evidence="2" id="KW-0175">Coiled coil</keyword>
<dbReference type="PANTHER" id="PTHR21666">
    <property type="entry name" value="PEPTIDASE-RELATED"/>
    <property type="match status" value="1"/>
</dbReference>
<proteinExistence type="predicted"/>
<dbReference type="InterPro" id="IPR057309">
    <property type="entry name" value="PcsB_CC"/>
</dbReference>
<accession>A0A9D1G5H5</accession>
<organism evidence="7 8">
    <name type="scientific">Candidatus Scatomorpha pullistercoris</name>
    <dbReference type="NCBI Taxonomy" id="2840929"/>
    <lineage>
        <taxon>Bacteria</taxon>
        <taxon>Bacillati</taxon>
        <taxon>Bacillota</taxon>
        <taxon>Clostridia</taxon>
        <taxon>Eubacteriales</taxon>
        <taxon>Candidatus Scatomorpha</taxon>
    </lineage>
</organism>
<feature type="chain" id="PRO_5038570449" evidence="4">
    <location>
        <begin position="34"/>
        <end position="415"/>
    </location>
</feature>
<evidence type="ECO:0000256" key="3">
    <source>
        <dbReference type="SAM" id="MobiDB-lite"/>
    </source>
</evidence>
<evidence type="ECO:0000313" key="7">
    <source>
        <dbReference type="EMBL" id="HIS97698.1"/>
    </source>
</evidence>